<feature type="compositionally biased region" description="Basic residues" evidence="1">
    <location>
        <begin position="38"/>
        <end position="49"/>
    </location>
</feature>
<name>A0A7W7R972_KITKI</name>
<dbReference type="RefSeq" id="WP_184941111.1">
    <property type="nucleotide sequence ID" value="NZ_JACHJV010000001.1"/>
</dbReference>
<evidence type="ECO:0000256" key="1">
    <source>
        <dbReference type="SAM" id="MobiDB-lite"/>
    </source>
</evidence>
<reference evidence="2 3" key="1">
    <citation type="submission" date="2020-08" db="EMBL/GenBank/DDBJ databases">
        <title>Sequencing the genomes of 1000 actinobacteria strains.</title>
        <authorList>
            <person name="Klenk H.-P."/>
        </authorList>
    </citation>
    <scope>NUCLEOTIDE SEQUENCE [LARGE SCALE GENOMIC DNA]</scope>
    <source>
        <strain evidence="2 3">DSM 41654</strain>
    </source>
</reference>
<feature type="region of interest" description="Disordered" evidence="1">
    <location>
        <begin position="31"/>
        <end position="65"/>
    </location>
</feature>
<evidence type="ECO:0000313" key="3">
    <source>
        <dbReference type="Proteomes" id="UP000540506"/>
    </source>
</evidence>
<sequence length="65" mass="7090">MTLTVLLLTVPPLLALLLCLTDPARSRATASRLAPALARRHRRRARGRHAAPTARRAEAALSRLT</sequence>
<accession>A0A7W7R972</accession>
<comment type="caution">
    <text evidence="2">The sequence shown here is derived from an EMBL/GenBank/DDBJ whole genome shotgun (WGS) entry which is preliminary data.</text>
</comment>
<dbReference type="EMBL" id="JACHJV010000001">
    <property type="protein sequence ID" value="MBB4927131.1"/>
    <property type="molecule type" value="Genomic_DNA"/>
</dbReference>
<evidence type="ECO:0000313" key="2">
    <source>
        <dbReference type="EMBL" id="MBB4927131.1"/>
    </source>
</evidence>
<dbReference type="AlphaFoldDB" id="A0A7W7R972"/>
<proteinExistence type="predicted"/>
<dbReference type="Proteomes" id="UP000540506">
    <property type="component" value="Unassembled WGS sequence"/>
</dbReference>
<keyword evidence="3" id="KW-1185">Reference proteome</keyword>
<protein>
    <submittedName>
        <fullName evidence="2">Uncharacterized protein</fullName>
    </submittedName>
</protein>
<organism evidence="2 3">
    <name type="scientific">Kitasatospora kifunensis</name>
    <name type="common">Streptomyces kifunensis</name>
    <dbReference type="NCBI Taxonomy" id="58351"/>
    <lineage>
        <taxon>Bacteria</taxon>
        <taxon>Bacillati</taxon>
        <taxon>Actinomycetota</taxon>
        <taxon>Actinomycetes</taxon>
        <taxon>Kitasatosporales</taxon>
        <taxon>Streptomycetaceae</taxon>
        <taxon>Kitasatospora</taxon>
    </lineage>
</organism>
<gene>
    <name evidence="2" type="ORF">FHR34_006124</name>
</gene>